<accession>A0A268EPI4</accession>
<protein>
    <submittedName>
        <fullName evidence="1">Hydrolase Cof</fullName>
    </submittedName>
</protein>
<dbReference type="RefSeq" id="WP_095266291.1">
    <property type="nucleotide sequence ID" value="NZ_NPBY01000048.1"/>
</dbReference>
<dbReference type="EMBL" id="NPBY01000048">
    <property type="protein sequence ID" value="PAD75040.1"/>
    <property type="molecule type" value="Genomic_DNA"/>
</dbReference>
<dbReference type="NCBIfam" id="TIGR01484">
    <property type="entry name" value="HAD-SF-IIB"/>
    <property type="match status" value="1"/>
</dbReference>
<dbReference type="SFLD" id="SFLDG01140">
    <property type="entry name" value="C2.B:_Phosphomannomutase_and_P"/>
    <property type="match status" value="1"/>
</dbReference>
<dbReference type="GO" id="GO:0005829">
    <property type="term" value="C:cytosol"/>
    <property type="evidence" value="ECO:0007669"/>
    <property type="project" value="TreeGrafter"/>
</dbReference>
<dbReference type="GO" id="GO:0016791">
    <property type="term" value="F:phosphatase activity"/>
    <property type="evidence" value="ECO:0007669"/>
    <property type="project" value="TreeGrafter"/>
</dbReference>
<proteinExistence type="predicted"/>
<dbReference type="InterPro" id="IPR006379">
    <property type="entry name" value="HAD-SF_hydro_IIB"/>
</dbReference>
<name>A0A268EPI4_9BACL</name>
<dbReference type="Gene3D" id="3.30.1240.10">
    <property type="match status" value="1"/>
</dbReference>
<dbReference type="InterPro" id="IPR036412">
    <property type="entry name" value="HAD-like_sf"/>
</dbReference>
<evidence type="ECO:0000313" key="2">
    <source>
        <dbReference type="Proteomes" id="UP000215596"/>
    </source>
</evidence>
<dbReference type="CDD" id="cd07517">
    <property type="entry name" value="HAD_HPP"/>
    <property type="match status" value="1"/>
</dbReference>
<dbReference type="PANTHER" id="PTHR10000:SF25">
    <property type="entry name" value="PHOSPHATASE YKRA-RELATED"/>
    <property type="match status" value="1"/>
</dbReference>
<gene>
    <name evidence="1" type="ORF">CHH67_16430</name>
</gene>
<dbReference type="SFLD" id="SFLDS00003">
    <property type="entry name" value="Haloacid_Dehalogenase"/>
    <property type="match status" value="1"/>
</dbReference>
<dbReference type="AlphaFoldDB" id="A0A268EPI4"/>
<comment type="caution">
    <text evidence="1">The sequence shown here is derived from an EMBL/GenBank/DDBJ whole genome shotgun (WGS) entry which is preliminary data.</text>
</comment>
<sequence>MTKRMIFFDIDGTLLDHDKQIPPSTRDSIRRLQEAGHDVAIATGRAPSGFEDVRRELDIDTYVSLNGQYVVYKGKPVYQNPISLDQLQKLTELAASHDHPLIYAGSEQMRMSVPQHVHIDSTWGELKMTIPAYDPEYYLNEPIYQVVLFCTEEEEEMYIRQFQDQIDFVRWGDVGTDALPSGGSKAEGIKRLITALGVQAEDVVAFGDYLNDVEMLGYVGHGVAMGNAPDIVKKAARYVTRAVDEDGIQHGLQMLGLLDGKPELKPIS</sequence>
<keyword evidence="1" id="KW-0378">Hydrolase</keyword>
<dbReference type="InterPro" id="IPR023214">
    <property type="entry name" value="HAD_sf"/>
</dbReference>
<dbReference type="Gene3D" id="3.40.50.1000">
    <property type="entry name" value="HAD superfamily/HAD-like"/>
    <property type="match status" value="1"/>
</dbReference>
<dbReference type="InterPro" id="IPR000150">
    <property type="entry name" value="Cof"/>
</dbReference>
<dbReference type="Pfam" id="PF08282">
    <property type="entry name" value="Hydrolase_3"/>
    <property type="match status" value="1"/>
</dbReference>
<dbReference type="SUPFAM" id="SSF56784">
    <property type="entry name" value="HAD-like"/>
    <property type="match status" value="1"/>
</dbReference>
<reference evidence="1 2" key="1">
    <citation type="submission" date="2017-07" db="EMBL/GenBank/DDBJ databases">
        <title>Isolation and whole genome analysis of endospore-forming bacteria from heroin.</title>
        <authorList>
            <person name="Kalinowski J."/>
            <person name="Ahrens B."/>
            <person name="Al-Dilaimi A."/>
            <person name="Winkler A."/>
            <person name="Wibberg D."/>
            <person name="Schleenbecker U."/>
            <person name="Ruckert C."/>
            <person name="Wolfel R."/>
            <person name="Grass G."/>
        </authorList>
    </citation>
    <scope>NUCLEOTIDE SEQUENCE [LARGE SCALE GENOMIC DNA]</scope>
    <source>
        <strain evidence="1 2">7537-G1</strain>
    </source>
</reference>
<dbReference type="NCBIfam" id="TIGR00099">
    <property type="entry name" value="Cof-subfamily"/>
    <property type="match status" value="1"/>
</dbReference>
<dbReference type="GO" id="GO:0000287">
    <property type="term" value="F:magnesium ion binding"/>
    <property type="evidence" value="ECO:0007669"/>
    <property type="project" value="TreeGrafter"/>
</dbReference>
<dbReference type="OrthoDB" id="9810101at2"/>
<dbReference type="Proteomes" id="UP000215596">
    <property type="component" value="Unassembled WGS sequence"/>
</dbReference>
<dbReference type="SFLD" id="SFLDG01144">
    <property type="entry name" value="C2.B.4:_PGP_Like"/>
    <property type="match status" value="1"/>
</dbReference>
<dbReference type="PANTHER" id="PTHR10000">
    <property type="entry name" value="PHOSPHOSERINE PHOSPHATASE"/>
    <property type="match status" value="1"/>
</dbReference>
<organism evidence="1 2">
    <name type="scientific">Paenibacillus campinasensis</name>
    <dbReference type="NCBI Taxonomy" id="66347"/>
    <lineage>
        <taxon>Bacteria</taxon>
        <taxon>Bacillati</taxon>
        <taxon>Bacillota</taxon>
        <taxon>Bacilli</taxon>
        <taxon>Bacillales</taxon>
        <taxon>Paenibacillaceae</taxon>
        <taxon>Paenibacillus</taxon>
    </lineage>
</organism>
<evidence type="ECO:0000313" key="1">
    <source>
        <dbReference type="EMBL" id="PAD75040.1"/>
    </source>
</evidence>